<dbReference type="Proteomes" id="UP000271098">
    <property type="component" value="Unassembled WGS sequence"/>
</dbReference>
<name>A0A183E436_9BILA</name>
<dbReference type="PROSITE" id="PS00028">
    <property type="entry name" value="ZINC_FINGER_C2H2_1"/>
    <property type="match status" value="1"/>
</dbReference>
<accession>A0A183E436</accession>
<feature type="region of interest" description="Disordered" evidence="1">
    <location>
        <begin position="46"/>
        <end position="72"/>
    </location>
</feature>
<evidence type="ECO:0000313" key="4">
    <source>
        <dbReference type="Proteomes" id="UP000271098"/>
    </source>
</evidence>
<sequence>MSTKRKQFKPKAFKGKITAMLFEGPVVVCDVCARDKQLQNSQDEVIENCSSDSGEETDLNSKRIKQEESNGVLEAEDGRAVSRAELPCPELVAQAVKIVCCFCSAAFSDVTSLQNHTLQNHQVKWCCLNFRDPFRRNDCMDD</sequence>
<evidence type="ECO:0000259" key="2">
    <source>
        <dbReference type="PROSITE" id="PS00028"/>
    </source>
</evidence>
<dbReference type="EMBL" id="UYRT01082834">
    <property type="protein sequence ID" value="VDN26546.1"/>
    <property type="molecule type" value="Genomic_DNA"/>
</dbReference>
<evidence type="ECO:0000313" key="3">
    <source>
        <dbReference type="EMBL" id="VDN26546.1"/>
    </source>
</evidence>
<proteinExistence type="predicted"/>
<evidence type="ECO:0000256" key="1">
    <source>
        <dbReference type="SAM" id="MobiDB-lite"/>
    </source>
</evidence>
<keyword evidence="4" id="KW-1185">Reference proteome</keyword>
<feature type="compositionally biased region" description="Basic and acidic residues" evidence="1">
    <location>
        <begin position="59"/>
        <end position="68"/>
    </location>
</feature>
<protein>
    <submittedName>
        <fullName evidence="5">C2H2-type domain-containing protein</fullName>
    </submittedName>
</protein>
<dbReference type="InterPro" id="IPR013087">
    <property type="entry name" value="Znf_C2H2_type"/>
</dbReference>
<feature type="domain" description="C2H2-type" evidence="2">
    <location>
        <begin position="100"/>
        <end position="121"/>
    </location>
</feature>
<dbReference type="WBParaSite" id="GPUH_0001574901-mRNA-1">
    <property type="protein sequence ID" value="GPUH_0001574901-mRNA-1"/>
    <property type="gene ID" value="GPUH_0001574901"/>
</dbReference>
<gene>
    <name evidence="3" type="ORF">GPUH_LOCUS15727</name>
</gene>
<evidence type="ECO:0000313" key="5">
    <source>
        <dbReference type="WBParaSite" id="GPUH_0001574901-mRNA-1"/>
    </source>
</evidence>
<reference evidence="3 4" key="2">
    <citation type="submission" date="2018-11" db="EMBL/GenBank/DDBJ databases">
        <authorList>
            <consortium name="Pathogen Informatics"/>
        </authorList>
    </citation>
    <scope>NUCLEOTIDE SEQUENCE [LARGE SCALE GENOMIC DNA]</scope>
</reference>
<organism evidence="5">
    <name type="scientific">Gongylonema pulchrum</name>
    <dbReference type="NCBI Taxonomy" id="637853"/>
    <lineage>
        <taxon>Eukaryota</taxon>
        <taxon>Metazoa</taxon>
        <taxon>Ecdysozoa</taxon>
        <taxon>Nematoda</taxon>
        <taxon>Chromadorea</taxon>
        <taxon>Rhabditida</taxon>
        <taxon>Spirurina</taxon>
        <taxon>Spiruromorpha</taxon>
        <taxon>Spiruroidea</taxon>
        <taxon>Gongylonematidae</taxon>
        <taxon>Gongylonema</taxon>
    </lineage>
</organism>
<reference evidence="5" key="1">
    <citation type="submission" date="2016-06" db="UniProtKB">
        <authorList>
            <consortium name="WormBaseParasite"/>
        </authorList>
    </citation>
    <scope>IDENTIFICATION</scope>
</reference>
<dbReference type="AlphaFoldDB" id="A0A183E436"/>